<dbReference type="Proteomes" id="UP001528672">
    <property type="component" value="Unassembled WGS sequence"/>
</dbReference>
<keyword evidence="2" id="KW-1185">Reference proteome</keyword>
<reference evidence="1 2" key="1">
    <citation type="submission" date="2023-02" db="EMBL/GenBank/DDBJ databases">
        <title>Bacterial whole genome sequence for Curvibacter sp. HBC28.</title>
        <authorList>
            <person name="Le V."/>
            <person name="Ko S.-R."/>
            <person name="Ahn C.-Y."/>
            <person name="Oh H.-M."/>
        </authorList>
    </citation>
    <scope>NUCLEOTIDE SEQUENCE [LARGE SCALE GENOMIC DNA]</scope>
    <source>
        <strain evidence="1 2">HBC28</strain>
    </source>
</reference>
<accession>A0ABT5MPN5</accession>
<organism evidence="1 2">
    <name type="scientific">Curvibacter microcysteis</name>
    <dbReference type="NCBI Taxonomy" id="3026419"/>
    <lineage>
        <taxon>Bacteria</taxon>
        <taxon>Pseudomonadati</taxon>
        <taxon>Pseudomonadota</taxon>
        <taxon>Betaproteobacteria</taxon>
        <taxon>Burkholderiales</taxon>
        <taxon>Comamonadaceae</taxon>
        <taxon>Curvibacter</taxon>
    </lineage>
</organism>
<proteinExistence type="predicted"/>
<comment type="caution">
    <text evidence="1">The sequence shown here is derived from an EMBL/GenBank/DDBJ whole genome shotgun (WGS) entry which is preliminary data.</text>
</comment>
<evidence type="ECO:0000313" key="2">
    <source>
        <dbReference type="Proteomes" id="UP001528672"/>
    </source>
</evidence>
<sequence length="264" mass="29412">MRLDFKITGLDKVQKILTQLSGAQAREAYAKGINDAAFQLRGNMQAQMRSAFDRPTPFIVRSPWIEQATPDNLQASIAPTYRRDTATTGGKIIVDPQKILLAQEQGGQRRDKKSEVLLRRMGILPAGFQIAVPKTPFPGSVDSYGNFRGPFMQQLLSYFQAFPELGYKANMTAKRKAQIARGTQRSAGRRYFLAYGKARTQSHLRAGIWAAMGPGGVDVRPVVMFVRAGNYTPRISMSALANDPALQTYLERRLRFRIREAAGV</sequence>
<evidence type="ECO:0008006" key="3">
    <source>
        <dbReference type="Google" id="ProtNLM"/>
    </source>
</evidence>
<protein>
    <recommendedName>
        <fullName evidence="3">Phage virion morphogenesis protein</fullName>
    </recommendedName>
</protein>
<dbReference type="EMBL" id="JAQSIO010000016">
    <property type="protein sequence ID" value="MDD0817200.1"/>
    <property type="molecule type" value="Genomic_DNA"/>
</dbReference>
<dbReference type="RefSeq" id="WP_273929669.1">
    <property type="nucleotide sequence ID" value="NZ_JAQSIO010000016.1"/>
</dbReference>
<name>A0ABT5MPN5_9BURK</name>
<evidence type="ECO:0000313" key="1">
    <source>
        <dbReference type="EMBL" id="MDD0817200.1"/>
    </source>
</evidence>
<gene>
    <name evidence="1" type="ORF">PSQ39_21375</name>
</gene>